<dbReference type="EMBL" id="CP026115">
    <property type="protein sequence ID" value="QHG65628.1"/>
    <property type="molecule type" value="Genomic_DNA"/>
</dbReference>
<dbReference type="Proteomes" id="UP000464480">
    <property type="component" value="Chromosome"/>
</dbReference>
<proteinExistence type="predicted"/>
<accession>A0A6I6Y021</accession>
<dbReference type="AlphaFoldDB" id="A0A6I6Y021"/>
<evidence type="ECO:0000313" key="1">
    <source>
        <dbReference type="EMBL" id="QHG65628.1"/>
    </source>
</evidence>
<protein>
    <submittedName>
        <fullName evidence="1">Uncharacterized protein</fullName>
    </submittedName>
</protein>
<name>A0A6I6Y021_PSEPU</name>
<sequence length="61" mass="6711">MARLSSLVARFRTRRSGWVRALPCGAMNGFLRRASAPLQVTLQRLPAAVAAKQNGFWQIVG</sequence>
<evidence type="ECO:0000313" key="2">
    <source>
        <dbReference type="Proteomes" id="UP000464480"/>
    </source>
</evidence>
<reference evidence="1 2" key="1">
    <citation type="submission" date="2020-02" db="EMBL/GenBank/DDBJ databases">
        <title>Pseudomonas Putida W5 Complete Genome Assembly.</title>
        <authorList>
            <person name="Yuan Z.-C."/>
            <person name="Shaw G.A."/>
            <person name="Cusano A.D."/>
            <person name="Caddey B.J."/>
            <person name="Weselowski B.J."/>
        </authorList>
    </citation>
    <scope>NUCLEOTIDE SEQUENCE [LARGE SCALE GENOMIC DNA]</scope>
    <source>
        <strain evidence="1 2">W5</strain>
    </source>
</reference>
<gene>
    <name evidence="1" type="ORF">C2H86_14990</name>
</gene>
<organism evidence="1 2">
    <name type="scientific">Pseudomonas putida</name>
    <name type="common">Arthrobacter siderocapsulatus</name>
    <dbReference type="NCBI Taxonomy" id="303"/>
    <lineage>
        <taxon>Bacteria</taxon>
        <taxon>Pseudomonadati</taxon>
        <taxon>Pseudomonadota</taxon>
        <taxon>Gammaproteobacteria</taxon>
        <taxon>Pseudomonadales</taxon>
        <taxon>Pseudomonadaceae</taxon>
        <taxon>Pseudomonas</taxon>
    </lineage>
</organism>